<evidence type="ECO:0000313" key="2">
    <source>
        <dbReference type="EMBL" id="OUN04444.1"/>
    </source>
</evidence>
<protein>
    <submittedName>
        <fullName evidence="2">Uncharacterized protein</fullName>
    </submittedName>
</protein>
<feature type="compositionally biased region" description="Basic and acidic residues" evidence="1">
    <location>
        <begin position="16"/>
        <end position="26"/>
    </location>
</feature>
<dbReference type="EMBL" id="NFHB01000002">
    <property type="protein sequence ID" value="OUN04444.1"/>
    <property type="molecule type" value="Genomic_DNA"/>
</dbReference>
<sequence length="72" mass="7879">MGIPGEAPQKGCPAENEFRTGHRDKSPQGTTRGLELRFLPIMYDFIPDFFAGFARGMVKKAAEGIPPGRKEG</sequence>
<accession>A0A1Y3QXQ7</accession>
<proteinExistence type="predicted"/>
<comment type="caution">
    <text evidence="2">The sequence shown here is derived from an EMBL/GenBank/DDBJ whole genome shotgun (WGS) entry which is preliminary data.</text>
</comment>
<feature type="region of interest" description="Disordered" evidence="1">
    <location>
        <begin position="1"/>
        <end position="31"/>
    </location>
</feature>
<reference evidence="3" key="1">
    <citation type="submission" date="2017-04" db="EMBL/GenBank/DDBJ databases">
        <title>Function of individual gut microbiota members based on whole genome sequencing of pure cultures obtained from chicken caecum.</title>
        <authorList>
            <person name="Medvecky M."/>
            <person name="Cejkova D."/>
            <person name="Polansky O."/>
            <person name="Karasova D."/>
            <person name="Kubasova T."/>
            <person name="Cizek A."/>
            <person name="Rychlik I."/>
        </authorList>
    </citation>
    <scope>NUCLEOTIDE SEQUENCE [LARGE SCALE GENOMIC DNA]</scope>
    <source>
        <strain evidence="3">An90</strain>
    </source>
</reference>
<evidence type="ECO:0000313" key="3">
    <source>
        <dbReference type="Proteomes" id="UP000195772"/>
    </source>
</evidence>
<name>A0A1Y3QXQ7_9BACT</name>
<evidence type="ECO:0000256" key="1">
    <source>
        <dbReference type="SAM" id="MobiDB-lite"/>
    </source>
</evidence>
<gene>
    <name evidence="2" type="ORF">B5G41_03815</name>
</gene>
<organism evidence="2 3">
    <name type="scientific">Alistipes onderdonkii</name>
    <dbReference type="NCBI Taxonomy" id="328813"/>
    <lineage>
        <taxon>Bacteria</taxon>
        <taxon>Pseudomonadati</taxon>
        <taxon>Bacteroidota</taxon>
        <taxon>Bacteroidia</taxon>
        <taxon>Bacteroidales</taxon>
        <taxon>Rikenellaceae</taxon>
        <taxon>Alistipes</taxon>
    </lineage>
</organism>
<dbReference type="AlphaFoldDB" id="A0A1Y3QXQ7"/>
<dbReference type="Proteomes" id="UP000195772">
    <property type="component" value="Unassembled WGS sequence"/>
</dbReference>